<dbReference type="GO" id="GO:0046872">
    <property type="term" value="F:metal ion binding"/>
    <property type="evidence" value="ECO:0007669"/>
    <property type="project" value="UniProtKB-KW"/>
</dbReference>
<dbReference type="InterPro" id="IPR017927">
    <property type="entry name" value="FAD-bd_FR_type"/>
</dbReference>
<keyword evidence="1" id="KW-0285">Flavoprotein</keyword>
<gene>
    <name evidence="9" type="ORF">AWB65_02222</name>
</gene>
<dbReference type="PROSITE" id="PS00197">
    <property type="entry name" value="2FE2S_FER_1"/>
    <property type="match status" value="1"/>
</dbReference>
<evidence type="ECO:0000256" key="2">
    <source>
        <dbReference type="ARBA" id="ARBA00022714"/>
    </source>
</evidence>
<evidence type="ECO:0000256" key="6">
    <source>
        <dbReference type="ARBA" id="ARBA00023014"/>
    </source>
</evidence>
<dbReference type="Pfam" id="PF00111">
    <property type="entry name" value="Fer2"/>
    <property type="match status" value="1"/>
</dbReference>
<dbReference type="SUPFAM" id="SSF54292">
    <property type="entry name" value="2Fe-2S ferredoxin-like"/>
    <property type="match status" value="1"/>
</dbReference>
<dbReference type="PANTHER" id="PTHR47354">
    <property type="entry name" value="NADH OXIDOREDUCTASE HCR"/>
    <property type="match status" value="1"/>
</dbReference>
<dbReference type="Gene3D" id="2.40.30.10">
    <property type="entry name" value="Translation factors"/>
    <property type="match status" value="1"/>
</dbReference>
<feature type="domain" description="2Fe-2S ferredoxin-type" evidence="7">
    <location>
        <begin position="248"/>
        <end position="331"/>
    </location>
</feature>
<dbReference type="OrthoDB" id="544091at2"/>
<dbReference type="EMBL" id="FCNW02000008">
    <property type="protein sequence ID" value="SAL33171.1"/>
    <property type="molecule type" value="Genomic_DNA"/>
</dbReference>
<evidence type="ECO:0000256" key="5">
    <source>
        <dbReference type="ARBA" id="ARBA00023004"/>
    </source>
</evidence>
<dbReference type="AlphaFoldDB" id="A0A158GMX7"/>
<keyword evidence="6" id="KW-0411">Iron-sulfur</keyword>
<evidence type="ECO:0000256" key="1">
    <source>
        <dbReference type="ARBA" id="ARBA00022630"/>
    </source>
</evidence>
<keyword evidence="10" id="KW-1185">Reference proteome</keyword>
<comment type="caution">
    <text evidence="9">The sequence shown here is derived from an EMBL/GenBank/DDBJ whole genome shotgun (WGS) entry which is preliminary data.</text>
</comment>
<evidence type="ECO:0000256" key="4">
    <source>
        <dbReference type="ARBA" id="ARBA00023002"/>
    </source>
</evidence>
<keyword evidence="4" id="KW-0560">Oxidoreductase</keyword>
<dbReference type="Gene3D" id="3.40.50.80">
    <property type="entry name" value="Nucleotide-binding domain of ferredoxin-NADP reductase (FNR) module"/>
    <property type="match status" value="1"/>
</dbReference>
<dbReference type="PRINTS" id="PR00409">
    <property type="entry name" value="PHDIOXRDTASE"/>
</dbReference>
<dbReference type="PROSITE" id="PS51384">
    <property type="entry name" value="FAD_FR"/>
    <property type="match status" value="1"/>
</dbReference>
<dbReference type="STRING" id="326474.AWB65_02222"/>
<dbReference type="PANTHER" id="PTHR47354:SF1">
    <property type="entry name" value="CARNITINE MONOOXYGENASE REDUCTASE SUBUNIT"/>
    <property type="match status" value="1"/>
</dbReference>
<keyword evidence="5" id="KW-0408">Iron</keyword>
<feature type="domain" description="FAD-binding FR-type" evidence="8">
    <location>
        <begin position="11"/>
        <end position="113"/>
    </location>
</feature>
<sequence length="331" mass="35960">MASEPTSTSGERTLQLLVRQIRFEGKGINSYELVDPQGDELPVFTAGAHIDIHIGDGMVRQYSISNSPAERKRYVIAVLRDESGRGGSKTLHERVRVQDIVRVSRPRNNFHLVDDAKKVVLIAGGIGVTPLKSMAHRLEDAGIDYEMHYCAKDAGCTAFSAELEPMRANGRVHFHFDGGDPKAGLDLRRLLSEPSQGQHVYYCGPGGFMSACAEATAHWPAGTVHLEHFKAPERIVSESAANEPVDTFSVKIASTGQMIEVAKDQSIAEALDNAGVTIETSCHAGLCGTCKVRYLSGEVEHNDCILDDGEKAEYLTACVSRARGKVLVLDL</sequence>
<reference evidence="9" key="1">
    <citation type="submission" date="2016-01" db="EMBL/GenBank/DDBJ databases">
        <authorList>
            <person name="Peeters C."/>
        </authorList>
    </citation>
    <scope>NUCLEOTIDE SEQUENCE [LARGE SCALE GENOMIC DNA]</scope>
    <source>
        <strain evidence="9">LMG 22934</strain>
    </source>
</reference>
<dbReference type="InterPro" id="IPR017938">
    <property type="entry name" value="Riboflavin_synthase-like_b-brl"/>
</dbReference>
<evidence type="ECO:0000259" key="8">
    <source>
        <dbReference type="PROSITE" id="PS51384"/>
    </source>
</evidence>
<dbReference type="InterPro" id="IPR006058">
    <property type="entry name" value="2Fe2S_fd_BS"/>
</dbReference>
<dbReference type="CDD" id="cd06185">
    <property type="entry name" value="PDR_like"/>
    <property type="match status" value="1"/>
</dbReference>
<keyword evidence="3" id="KW-0479">Metal-binding</keyword>
<protein>
    <submittedName>
        <fullName evidence="9">Ferredoxin-NADPH reductase</fullName>
    </submittedName>
</protein>
<dbReference type="InterPro" id="IPR012675">
    <property type="entry name" value="Beta-grasp_dom_sf"/>
</dbReference>
<evidence type="ECO:0000256" key="3">
    <source>
        <dbReference type="ARBA" id="ARBA00022723"/>
    </source>
</evidence>
<dbReference type="PROSITE" id="PS51085">
    <property type="entry name" value="2FE2S_FER_2"/>
    <property type="match status" value="1"/>
</dbReference>
<dbReference type="GO" id="GO:0016491">
    <property type="term" value="F:oxidoreductase activity"/>
    <property type="evidence" value="ECO:0007669"/>
    <property type="project" value="UniProtKB-KW"/>
</dbReference>
<evidence type="ECO:0000313" key="9">
    <source>
        <dbReference type="EMBL" id="SAL33171.1"/>
    </source>
</evidence>
<dbReference type="Gene3D" id="3.10.20.30">
    <property type="match status" value="1"/>
</dbReference>
<dbReference type="SUPFAM" id="SSF52343">
    <property type="entry name" value="Ferredoxin reductase-like, C-terminal NADP-linked domain"/>
    <property type="match status" value="1"/>
</dbReference>
<dbReference type="SUPFAM" id="SSF63380">
    <property type="entry name" value="Riboflavin synthase domain-like"/>
    <property type="match status" value="1"/>
</dbReference>
<dbReference type="InterPro" id="IPR039261">
    <property type="entry name" value="FNR_nucleotide-bd"/>
</dbReference>
<keyword evidence="2" id="KW-0001">2Fe-2S</keyword>
<dbReference type="InterPro" id="IPR036010">
    <property type="entry name" value="2Fe-2S_ferredoxin-like_sf"/>
</dbReference>
<dbReference type="CDD" id="cd00207">
    <property type="entry name" value="fer2"/>
    <property type="match status" value="1"/>
</dbReference>
<evidence type="ECO:0000259" key="7">
    <source>
        <dbReference type="PROSITE" id="PS51085"/>
    </source>
</evidence>
<organism evidence="9 10">
    <name type="scientific">Caballeronia humi</name>
    <dbReference type="NCBI Taxonomy" id="326474"/>
    <lineage>
        <taxon>Bacteria</taxon>
        <taxon>Pseudomonadati</taxon>
        <taxon>Pseudomonadota</taxon>
        <taxon>Betaproteobacteria</taxon>
        <taxon>Burkholderiales</taxon>
        <taxon>Burkholderiaceae</taxon>
        <taxon>Caballeronia</taxon>
    </lineage>
</organism>
<proteinExistence type="predicted"/>
<dbReference type="InterPro" id="IPR001041">
    <property type="entry name" value="2Fe-2S_ferredoxin-type"/>
</dbReference>
<dbReference type="InterPro" id="IPR050415">
    <property type="entry name" value="MRET"/>
</dbReference>
<dbReference type="RefSeq" id="WP_087667196.1">
    <property type="nucleotide sequence ID" value="NZ_FCNW02000008.1"/>
</dbReference>
<evidence type="ECO:0000313" key="10">
    <source>
        <dbReference type="Proteomes" id="UP000054977"/>
    </source>
</evidence>
<dbReference type="GO" id="GO:0051537">
    <property type="term" value="F:2 iron, 2 sulfur cluster binding"/>
    <property type="evidence" value="ECO:0007669"/>
    <property type="project" value="UniProtKB-KW"/>
</dbReference>
<accession>A0A158GMX7</accession>
<dbReference type="Proteomes" id="UP000054977">
    <property type="component" value="Unassembled WGS sequence"/>
</dbReference>
<name>A0A158GMX7_9BURK</name>